<evidence type="ECO:0000256" key="2">
    <source>
        <dbReference type="ARBA" id="ARBA00006027"/>
    </source>
</evidence>
<gene>
    <name evidence="9" type="ORF">COLO4_12519</name>
</gene>
<dbReference type="SUPFAM" id="SSF101148">
    <property type="entry name" value="Plant invertase/pectin methylesterase inhibitor"/>
    <property type="match status" value="1"/>
</dbReference>
<evidence type="ECO:0000259" key="8">
    <source>
        <dbReference type="SMART" id="SM00856"/>
    </source>
</evidence>
<comment type="similarity">
    <text evidence="3">In the C-terminal section; belongs to the pectinesterase family.</text>
</comment>
<evidence type="ECO:0000256" key="1">
    <source>
        <dbReference type="ARBA" id="ARBA00005184"/>
    </source>
</evidence>
<dbReference type="PROSITE" id="PS00503">
    <property type="entry name" value="PECTINESTERASE_2"/>
    <property type="match status" value="1"/>
</dbReference>
<comment type="similarity">
    <text evidence="2">In the N-terminal section; belongs to the PMEI family.</text>
</comment>
<dbReference type="AlphaFoldDB" id="A0A1R3K0L4"/>
<keyword evidence="10" id="KW-1185">Reference proteome</keyword>
<dbReference type="Pfam" id="PF01095">
    <property type="entry name" value="Pectinesterase"/>
    <property type="match status" value="1"/>
</dbReference>
<evidence type="ECO:0000256" key="4">
    <source>
        <dbReference type="ARBA" id="ARBA00022801"/>
    </source>
</evidence>
<dbReference type="Gene3D" id="2.160.20.10">
    <property type="entry name" value="Single-stranded right-handed beta-helix, Pectin lyase-like"/>
    <property type="match status" value="1"/>
</dbReference>
<dbReference type="STRING" id="93759.A0A1R3K0L4"/>
<dbReference type="EC" id="3.1.1.11" evidence="7"/>
<dbReference type="InterPro" id="IPR011050">
    <property type="entry name" value="Pectin_lyase_fold/virulence"/>
</dbReference>
<dbReference type="FunFam" id="2.160.20.10:FF:000001">
    <property type="entry name" value="Pectinesterase"/>
    <property type="match status" value="1"/>
</dbReference>
<evidence type="ECO:0000313" key="9">
    <source>
        <dbReference type="EMBL" id="OMP00612.1"/>
    </source>
</evidence>
<dbReference type="GO" id="GO:0004857">
    <property type="term" value="F:enzyme inhibitor activity"/>
    <property type="evidence" value="ECO:0007669"/>
    <property type="project" value="InterPro"/>
</dbReference>
<feature type="active site" evidence="6">
    <location>
        <position position="314"/>
    </location>
</feature>
<dbReference type="InterPro" id="IPR033131">
    <property type="entry name" value="Pectinesterase_Asp_AS"/>
</dbReference>
<keyword evidence="4 7" id="KW-0378">Hydrolase</keyword>
<dbReference type="Proteomes" id="UP000187203">
    <property type="component" value="Unassembled WGS sequence"/>
</dbReference>
<comment type="pathway">
    <text evidence="1 7">Glycan metabolism; pectin degradation; 2-dehydro-3-deoxy-D-gluconate from pectin: step 1/5.</text>
</comment>
<protein>
    <recommendedName>
        <fullName evidence="7">Pectinesterase</fullName>
        <ecNumber evidence="7">3.1.1.11</ecNumber>
    </recommendedName>
</protein>
<sequence>MAMATTACSQELAEVVQMARTMVLQSRNSAKASVTLQGLEHSTLNYHGMGHLSDCVKLYDDSEYRLSLLLYNEGGYTIDDARTWLSGVMTNHRTCLEGLGENGFGIQDYAEAQNLTALLSQALALCGNGNDVGAKQELRRVPKLTQGGKLLSSWNPATSRADIVVAKDGSGNFKTINEAVAAVARMGNKRPQRVIVHVKAGVYNEKVDIDRDVKNLMLVGDGIDRTIVTGNRNVPDGASTYGSATFGVSGDGFWARDITFENTAGPNKHQAVAIRVSSDHSVFYRCSFRGYQDTLFVHSLRQFYRDCQIYGTIDFIFGDAPAVIQNCDILVRRPMNHQANMITAQGREDPNQNTGISIQGSRVRAAPDLDSVKHQFKTYLGRPWKKYSRTVFLKTDLDGLIDPQGWREWSGDFALRTLYYAEYMNTGSGASTGRRVNWPGFHVLDNPQQASPFAVSRFIQGELWIPDTGVPFWSEI</sequence>
<feature type="domain" description="Pectinesterase inhibitor" evidence="8">
    <location>
        <begin position="1"/>
        <end position="125"/>
    </location>
</feature>
<evidence type="ECO:0000256" key="5">
    <source>
        <dbReference type="ARBA" id="ARBA00023085"/>
    </source>
</evidence>
<evidence type="ECO:0000256" key="6">
    <source>
        <dbReference type="PROSITE-ProRule" id="PRU10040"/>
    </source>
</evidence>
<keyword evidence="5 7" id="KW-0063">Aspartyl esterase</keyword>
<dbReference type="GO" id="GO:0030599">
    <property type="term" value="F:pectinesterase activity"/>
    <property type="evidence" value="ECO:0007669"/>
    <property type="project" value="UniProtKB-UniRule"/>
</dbReference>
<dbReference type="EMBL" id="AWUE01014928">
    <property type="protein sequence ID" value="OMP00612.1"/>
    <property type="molecule type" value="Genomic_DNA"/>
</dbReference>
<dbReference type="InterPro" id="IPR012334">
    <property type="entry name" value="Pectin_lyas_fold"/>
</dbReference>
<dbReference type="GO" id="GO:0045490">
    <property type="term" value="P:pectin catabolic process"/>
    <property type="evidence" value="ECO:0007669"/>
    <property type="project" value="UniProtKB-UniRule"/>
</dbReference>
<comment type="caution">
    <text evidence="9">The sequence shown here is derived from an EMBL/GenBank/DDBJ whole genome shotgun (WGS) entry which is preliminary data.</text>
</comment>
<name>A0A1R3K0L4_9ROSI</name>
<dbReference type="InterPro" id="IPR000070">
    <property type="entry name" value="Pectinesterase_cat"/>
</dbReference>
<evidence type="ECO:0000313" key="10">
    <source>
        <dbReference type="Proteomes" id="UP000187203"/>
    </source>
</evidence>
<dbReference type="SMART" id="SM00856">
    <property type="entry name" value="PMEI"/>
    <property type="match status" value="1"/>
</dbReference>
<evidence type="ECO:0000256" key="7">
    <source>
        <dbReference type="RuleBase" id="RU000589"/>
    </source>
</evidence>
<dbReference type="InterPro" id="IPR006501">
    <property type="entry name" value="Pectinesterase_inhib_dom"/>
</dbReference>
<organism evidence="9 10">
    <name type="scientific">Corchorus olitorius</name>
    <dbReference type="NCBI Taxonomy" id="93759"/>
    <lineage>
        <taxon>Eukaryota</taxon>
        <taxon>Viridiplantae</taxon>
        <taxon>Streptophyta</taxon>
        <taxon>Embryophyta</taxon>
        <taxon>Tracheophyta</taxon>
        <taxon>Spermatophyta</taxon>
        <taxon>Magnoliopsida</taxon>
        <taxon>eudicotyledons</taxon>
        <taxon>Gunneridae</taxon>
        <taxon>Pentapetalae</taxon>
        <taxon>rosids</taxon>
        <taxon>malvids</taxon>
        <taxon>Malvales</taxon>
        <taxon>Malvaceae</taxon>
        <taxon>Grewioideae</taxon>
        <taxon>Apeibeae</taxon>
        <taxon>Corchorus</taxon>
    </lineage>
</organism>
<dbReference type="SUPFAM" id="SSF51126">
    <property type="entry name" value="Pectin lyase-like"/>
    <property type="match status" value="1"/>
</dbReference>
<dbReference type="Pfam" id="PF04043">
    <property type="entry name" value="PMEI"/>
    <property type="match status" value="1"/>
</dbReference>
<reference evidence="10" key="1">
    <citation type="submission" date="2013-09" db="EMBL/GenBank/DDBJ databases">
        <title>Corchorus olitorius genome sequencing.</title>
        <authorList>
            <person name="Alam M."/>
            <person name="Haque M.S."/>
            <person name="Islam M.S."/>
            <person name="Emdad E.M."/>
            <person name="Islam M.M."/>
            <person name="Ahmed B."/>
            <person name="Halim A."/>
            <person name="Hossen Q.M.M."/>
            <person name="Hossain M.Z."/>
            <person name="Ahmed R."/>
            <person name="Khan M.M."/>
            <person name="Islam R."/>
            <person name="Rashid M.M."/>
            <person name="Khan S.A."/>
            <person name="Rahman M.S."/>
            <person name="Alam M."/>
            <person name="Yahiya A.S."/>
            <person name="Khan M.S."/>
            <person name="Azam M.S."/>
            <person name="Haque T."/>
            <person name="Lashkar M.Z.H."/>
            <person name="Akhand A.I."/>
            <person name="Morshed G."/>
            <person name="Roy S."/>
            <person name="Uddin K.S."/>
            <person name="Rabeya T."/>
            <person name="Hossain A.S."/>
            <person name="Chowdhury A."/>
            <person name="Snigdha A.R."/>
            <person name="Mortoza M.S."/>
            <person name="Matin S.A."/>
            <person name="Hoque S.M.E."/>
            <person name="Islam M.K."/>
            <person name="Roy D.K."/>
            <person name="Haider R."/>
            <person name="Moosa M.M."/>
            <person name="Elias S.M."/>
            <person name="Hasan A.M."/>
            <person name="Jahan S."/>
            <person name="Shafiuddin M."/>
            <person name="Mahmood N."/>
            <person name="Shommy N.S."/>
        </authorList>
    </citation>
    <scope>NUCLEOTIDE SEQUENCE [LARGE SCALE GENOMIC DNA]</scope>
    <source>
        <strain evidence="10">cv. O-4</strain>
    </source>
</reference>
<evidence type="ECO:0000256" key="3">
    <source>
        <dbReference type="ARBA" id="ARBA00007786"/>
    </source>
</evidence>
<dbReference type="InterPro" id="IPR035513">
    <property type="entry name" value="Invertase/methylesterase_inhib"/>
</dbReference>
<dbReference type="Gene3D" id="1.20.140.40">
    <property type="entry name" value="Invertase/pectin methylesterase inhibitor family protein"/>
    <property type="match status" value="1"/>
</dbReference>
<dbReference type="OrthoDB" id="2019149at2759"/>
<dbReference type="UniPathway" id="UPA00545">
    <property type="reaction ID" value="UER00823"/>
</dbReference>
<dbReference type="CDD" id="cd15799">
    <property type="entry name" value="PMEI-like_4"/>
    <property type="match status" value="1"/>
</dbReference>
<comment type="catalytic activity">
    <reaction evidence="7">
        <text>[(1-&gt;4)-alpha-D-galacturonosyl methyl ester](n) + n H2O = [(1-&gt;4)-alpha-D-galacturonosyl](n) + n methanol + n H(+)</text>
        <dbReference type="Rhea" id="RHEA:22380"/>
        <dbReference type="Rhea" id="RHEA-COMP:14570"/>
        <dbReference type="Rhea" id="RHEA-COMP:14573"/>
        <dbReference type="ChEBI" id="CHEBI:15377"/>
        <dbReference type="ChEBI" id="CHEBI:15378"/>
        <dbReference type="ChEBI" id="CHEBI:17790"/>
        <dbReference type="ChEBI" id="CHEBI:140522"/>
        <dbReference type="ChEBI" id="CHEBI:140523"/>
        <dbReference type="EC" id="3.1.1.11"/>
    </reaction>
</comment>
<accession>A0A1R3K0L4</accession>
<dbReference type="GO" id="GO:0042545">
    <property type="term" value="P:cell wall modification"/>
    <property type="evidence" value="ECO:0007669"/>
    <property type="project" value="UniProtKB-UniRule"/>
</dbReference>
<dbReference type="PANTHER" id="PTHR31707">
    <property type="entry name" value="PECTINESTERASE"/>
    <property type="match status" value="1"/>
</dbReference>
<proteinExistence type="inferred from homology"/>